<proteinExistence type="predicted"/>
<dbReference type="AlphaFoldDB" id="A0A914VY68"/>
<dbReference type="InterPro" id="IPR036770">
    <property type="entry name" value="Ankyrin_rpt-contain_sf"/>
</dbReference>
<dbReference type="InterPro" id="IPR002110">
    <property type="entry name" value="Ankyrin_rpt"/>
</dbReference>
<name>A0A914VY68_9BILA</name>
<dbReference type="SUPFAM" id="SSF48403">
    <property type="entry name" value="Ankyrin repeat"/>
    <property type="match status" value="1"/>
</dbReference>
<accession>A0A914VY68</accession>
<organism evidence="1 2">
    <name type="scientific">Plectus sambesii</name>
    <dbReference type="NCBI Taxonomy" id="2011161"/>
    <lineage>
        <taxon>Eukaryota</taxon>
        <taxon>Metazoa</taxon>
        <taxon>Ecdysozoa</taxon>
        <taxon>Nematoda</taxon>
        <taxon>Chromadorea</taxon>
        <taxon>Plectida</taxon>
        <taxon>Plectina</taxon>
        <taxon>Plectoidea</taxon>
        <taxon>Plectidae</taxon>
        <taxon>Plectus</taxon>
    </lineage>
</organism>
<protein>
    <submittedName>
        <fullName evidence="2">Uncharacterized protein</fullName>
    </submittedName>
</protein>
<dbReference type="Proteomes" id="UP000887566">
    <property type="component" value="Unplaced"/>
</dbReference>
<dbReference type="Gene3D" id="1.25.40.20">
    <property type="entry name" value="Ankyrin repeat-containing domain"/>
    <property type="match status" value="1"/>
</dbReference>
<dbReference type="WBParaSite" id="PSAMB.scaffold2638size22081.g18745.t1">
    <property type="protein sequence ID" value="PSAMB.scaffold2638size22081.g18745.t1"/>
    <property type="gene ID" value="PSAMB.scaffold2638size22081.g18745"/>
</dbReference>
<evidence type="ECO:0000313" key="1">
    <source>
        <dbReference type="Proteomes" id="UP000887566"/>
    </source>
</evidence>
<sequence length="400" mass="45481">MWDMNFAKIAARQLTSGTTTAVVTWWISPWQEHSTYIHEILKDFKYFELPTVIRGTKNIINEWKGLFPDGLINVGHVFPGEPVERHSVNDFSGILEIVCPKILLLLDPWRKGKVTSDSQRKDNQCGLQQWKPSDIALLTIGKRRSQEANKIRESFAEQGIRCGTITEQVRKTEQVKKPALIAVQEADHAHSYDWPIVIVVVFSEEKRYKKDPLYLVAASRAFVKLIIIEVKDRTENYGTGNNTIESASIVTPYHLNYLDLIKNEIDDISKSAITSTFGIQRISNEVKPSSMLGKAVVKELLSHINDREKLWCRDILQRTPMHYVSQGPRNECSAKIVELLMEKNEELLMEASDNEEAEEDIHGCSALLLAVDDGSLPVVEALLSNNKFKVNRKLEILLTE</sequence>
<keyword evidence="1" id="KW-1185">Reference proteome</keyword>
<reference evidence="2" key="1">
    <citation type="submission" date="2022-11" db="UniProtKB">
        <authorList>
            <consortium name="WormBaseParasite"/>
        </authorList>
    </citation>
    <scope>IDENTIFICATION</scope>
</reference>
<evidence type="ECO:0000313" key="2">
    <source>
        <dbReference type="WBParaSite" id="PSAMB.scaffold2638size22081.g18745.t1"/>
    </source>
</evidence>
<dbReference type="Pfam" id="PF12796">
    <property type="entry name" value="Ank_2"/>
    <property type="match status" value="1"/>
</dbReference>
<dbReference type="SMART" id="SM00248">
    <property type="entry name" value="ANK"/>
    <property type="match status" value="2"/>
</dbReference>